<dbReference type="Proteomes" id="UP000305267">
    <property type="component" value="Unassembled WGS sequence"/>
</dbReference>
<keyword evidence="3" id="KW-1185">Reference proteome</keyword>
<feature type="compositionally biased region" description="Basic and acidic residues" evidence="1">
    <location>
        <begin position="196"/>
        <end position="210"/>
    </location>
</feature>
<protein>
    <submittedName>
        <fullName evidence="2">Uncharacterized protein</fullName>
    </submittedName>
</protein>
<evidence type="ECO:0000256" key="1">
    <source>
        <dbReference type="SAM" id="MobiDB-lite"/>
    </source>
</evidence>
<sequence length="272" mass="30808">MHEALRAALSSRDLSTANRRHGIKALLREHLLDPDVSERALFEAAYDDASGKEYWDSWLTREHDHIFVLVDLLAIHNAKERLLIAGRQTLSNAFRENVFHDQIYRAMTDAAKRGESWLYGDVTPLLEEKYHPKTVFSIVKQGTERVVPLEVARRSAVEWLCQDPNYKELVPQSAQAALRIDAAHAPPRFVPIAHNDTTRDQPVRRGRPEDTGYGPLDRALFPLIDDLLATGKANTAYGATQHILEKIKGSGGDKSRRLRVSNLYKSERKKPS</sequence>
<accession>A0A5C4LD19</accession>
<evidence type="ECO:0000313" key="2">
    <source>
        <dbReference type="EMBL" id="TNC10427.1"/>
    </source>
</evidence>
<dbReference type="AlphaFoldDB" id="A0A5C4LD19"/>
<dbReference type="RefSeq" id="WP_139037986.1">
    <property type="nucleotide sequence ID" value="NZ_VDDA01000012.1"/>
</dbReference>
<dbReference type="OrthoDB" id="8003851at2"/>
<feature type="region of interest" description="Disordered" evidence="1">
    <location>
        <begin position="190"/>
        <end position="213"/>
    </location>
</feature>
<organism evidence="2 3">
    <name type="scientific">Methylobacterium terricola</name>
    <dbReference type="NCBI Taxonomy" id="2583531"/>
    <lineage>
        <taxon>Bacteria</taxon>
        <taxon>Pseudomonadati</taxon>
        <taxon>Pseudomonadota</taxon>
        <taxon>Alphaproteobacteria</taxon>
        <taxon>Hyphomicrobiales</taxon>
        <taxon>Methylobacteriaceae</taxon>
        <taxon>Methylobacterium</taxon>
    </lineage>
</organism>
<comment type="caution">
    <text evidence="2">The sequence shown here is derived from an EMBL/GenBank/DDBJ whole genome shotgun (WGS) entry which is preliminary data.</text>
</comment>
<reference evidence="2 3" key="1">
    <citation type="submission" date="2019-06" db="EMBL/GenBank/DDBJ databases">
        <title>Genome of Methylobacterium sp. 17Sr1-39.</title>
        <authorList>
            <person name="Seo T."/>
        </authorList>
    </citation>
    <scope>NUCLEOTIDE SEQUENCE [LARGE SCALE GENOMIC DNA]</scope>
    <source>
        <strain evidence="2 3">17Sr1-39</strain>
    </source>
</reference>
<evidence type="ECO:0000313" key="3">
    <source>
        <dbReference type="Proteomes" id="UP000305267"/>
    </source>
</evidence>
<dbReference type="EMBL" id="VDDA01000012">
    <property type="protein sequence ID" value="TNC10427.1"/>
    <property type="molecule type" value="Genomic_DNA"/>
</dbReference>
<gene>
    <name evidence="2" type="ORF">FF100_22405</name>
</gene>
<proteinExistence type="predicted"/>
<name>A0A5C4LD19_9HYPH</name>